<dbReference type="RefSeq" id="WP_006063606.1">
    <property type="nucleotide sequence ID" value="NZ_KB290831.1"/>
</dbReference>
<dbReference type="InterPro" id="IPR029442">
    <property type="entry name" value="GyrI-like"/>
</dbReference>
<evidence type="ECO:0000259" key="1">
    <source>
        <dbReference type="SMART" id="SM00871"/>
    </source>
</evidence>
<sequence>MPSYTIVDVPERWVVGTRDVIPADSMVTFFDRVYNDTADRITDVGGSVLGPAVAYYFTPVVDTVDMLGGFPVVADVAAKTSGAVQFSAVKAAKWVHRGSYDTLAKAWKYFVEDLVKDGYSIPTQPCWEEYIVEPGPETPSEDVITELYCPVKEMR</sequence>
<dbReference type="InterPro" id="IPR011256">
    <property type="entry name" value="Reg_factor_effector_dom_sf"/>
</dbReference>
<feature type="domain" description="AraC effector-binding" evidence="1">
    <location>
        <begin position="2"/>
        <end position="152"/>
    </location>
</feature>
<evidence type="ECO:0000313" key="3">
    <source>
        <dbReference type="Proteomes" id="UP000010445"/>
    </source>
</evidence>
<dbReference type="Pfam" id="PF06445">
    <property type="entry name" value="GyrI-like"/>
    <property type="match status" value="1"/>
</dbReference>
<name>L1MFY7_9CORY</name>
<dbReference type="GeneID" id="84897166"/>
<dbReference type="STRING" id="1035195.HMPREF9997_01377"/>
<accession>L1MFY7</accession>
<dbReference type="PATRIC" id="fig|1035195.3.peg.1234"/>
<dbReference type="InterPro" id="IPR010499">
    <property type="entry name" value="AraC_E-bd"/>
</dbReference>
<dbReference type="SMART" id="SM00871">
    <property type="entry name" value="AraC_E_bind"/>
    <property type="match status" value="1"/>
</dbReference>
<keyword evidence="3" id="KW-1185">Reference proteome</keyword>
<gene>
    <name evidence="2" type="ORF">HMPREF9997_01377</name>
</gene>
<comment type="caution">
    <text evidence="2">The sequence shown here is derived from an EMBL/GenBank/DDBJ whole genome shotgun (WGS) entry which is preliminary data.</text>
</comment>
<dbReference type="AlphaFoldDB" id="L1MFY7"/>
<dbReference type="EMBL" id="AMEM01000018">
    <property type="protein sequence ID" value="EKX90162.1"/>
    <property type="molecule type" value="Genomic_DNA"/>
</dbReference>
<proteinExistence type="predicted"/>
<dbReference type="SUPFAM" id="SSF55136">
    <property type="entry name" value="Probable bacterial effector-binding domain"/>
    <property type="match status" value="1"/>
</dbReference>
<dbReference type="HOGENOM" id="CLU_113664_2_0_11"/>
<dbReference type="eggNOG" id="COG4978">
    <property type="taxonomic scope" value="Bacteria"/>
</dbReference>
<dbReference type="OrthoDB" id="64208at2"/>
<organism evidence="2 3">
    <name type="scientific">Corynebacterium durum F0235</name>
    <dbReference type="NCBI Taxonomy" id="1035195"/>
    <lineage>
        <taxon>Bacteria</taxon>
        <taxon>Bacillati</taxon>
        <taxon>Actinomycetota</taxon>
        <taxon>Actinomycetes</taxon>
        <taxon>Mycobacteriales</taxon>
        <taxon>Corynebacteriaceae</taxon>
        <taxon>Corynebacterium</taxon>
    </lineage>
</organism>
<reference evidence="2 3" key="1">
    <citation type="submission" date="2012-05" db="EMBL/GenBank/DDBJ databases">
        <authorList>
            <person name="Weinstock G."/>
            <person name="Sodergren E."/>
            <person name="Lobos E.A."/>
            <person name="Fulton L."/>
            <person name="Fulton R."/>
            <person name="Courtney L."/>
            <person name="Fronick C."/>
            <person name="O'Laughlin M."/>
            <person name="Godfrey J."/>
            <person name="Wilson R.M."/>
            <person name="Miner T."/>
            <person name="Farmer C."/>
            <person name="Delehaunty K."/>
            <person name="Cordes M."/>
            <person name="Minx P."/>
            <person name="Tomlinson C."/>
            <person name="Chen J."/>
            <person name="Wollam A."/>
            <person name="Pepin K.H."/>
            <person name="Bhonagiri V."/>
            <person name="Zhang X."/>
            <person name="Suruliraj S."/>
            <person name="Warren W."/>
            <person name="Mitreva M."/>
            <person name="Mardis E.R."/>
            <person name="Wilson R.K."/>
        </authorList>
    </citation>
    <scope>NUCLEOTIDE SEQUENCE [LARGE SCALE GENOMIC DNA]</scope>
    <source>
        <strain evidence="2 3">F0235</strain>
    </source>
</reference>
<evidence type="ECO:0000313" key="2">
    <source>
        <dbReference type="EMBL" id="EKX90162.1"/>
    </source>
</evidence>
<dbReference type="Gene3D" id="3.20.80.10">
    <property type="entry name" value="Regulatory factor, effector binding domain"/>
    <property type="match status" value="1"/>
</dbReference>
<dbReference type="Proteomes" id="UP000010445">
    <property type="component" value="Unassembled WGS sequence"/>
</dbReference>
<protein>
    <submittedName>
        <fullName evidence="2">Transcriptional regulator, effector binding domain protein</fullName>
    </submittedName>
</protein>